<accession>A0ABT6TJF5</accession>
<keyword evidence="5" id="KW-1185">Reference proteome</keyword>
<proteinExistence type="inferred from homology"/>
<dbReference type="InterPro" id="IPR002491">
    <property type="entry name" value="ABC_transptr_periplasmic_BD"/>
</dbReference>
<feature type="domain" description="Fe/B12 periplasmic-binding" evidence="3">
    <location>
        <begin position="63"/>
        <end position="323"/>
    </location>
</feature>
<gene>
    <name evidence="4" type="ORF">KB449_18490</name>
</gene>
<evidence type="ECO:0000256" key="2">
    <source>
        <dbReference type="SAM" id="SignalP"/>
    </source>
</evidence>
<dbReference type="InterPro" id="IPR050902">
    <property type="entry name" value="ABC_Transporter_SBP"/>
</dbReference>
<keyword evidence="2" id="KW-0732">Signal</keyword>
<dbReference type="Pfam" id="PF01497">
    <property type="entry name" value="Peripla_BP_2"/>
    <property type="match status" value="1"/>
</dbReference>
<evidence type="ECO:0000313" key="5">
    <source>
        <dbReference type="Proteomes" id="UP001161691"/>
    </source>
</evidence>
<dbReference type="EMBL" id="JAGRPV010000001">
    <property type="protein sequence ID" value="MDI4646971.1"/>
    <property type="molecule type" value="Genomic_DNA"/>
</dbReference>
<comment type="caution">
    <text evidence="4">The sequence shown here is derived from an EMBL/GenBank/DDBJ whole genome shotgun (WGS) entry which is preliminary data.</text>
</comment>
<dbReference type="RefSeq" id="WP_282912849.1">
    <property type="nucleotide sequence ID" value="NZ_JAGRPV010000001.1"/>
</dbReference>
<dbReference type="PROSITE" id="PS50983">
    <property type="entry name" value="FE_B12_PBP"/>
    <property type="match status" value="1"/>
</dbReference>
<evidence type="ECO:0000313" key="4">
    <source>
        <dbReference type="EMBL" id="MDI4646971.1"/>
    </source>
</evidence>
<dbReference type="PANTHER" id="PTHR30535:SF34">
    <property type="entry name" value="MOLYBDATE-BINDING PROTEIN MOLA"/>
    <property type="match status" value="1"/>
</dbReference>
<dbReference type="Proteomes" id="UP001161691">
    <property type="component" value="Unassembled WGS sequence"/>
</dbReference>
<dbReference type="Gene3D" id="3.40.50.1980">
    <property type="entry name" value="Nitrogenase molybdenum iron protein domain"/>
    <property type="match status" value="2"/>
</dbReference>
<reference evidence="4" key="1">
    <citation type="submission" date="2023-04" db="EMBL/GenBank/DDBJ databases">
        <title>Comparative genomic analysis of Cohnella hashimotonis sp. nov., isolated from the International Space Station.</title>
        <authorList>
            <person name="Venkateswaran K."/>
            <person name="Simpson A."/>
        </authorList>
    </citation>
    <scope>NUCLEOTIDE SEQUENCE</scope>
    <source>
        <strain evidence="4">F6_2S_P_1</strain>
    </source>
</reference>
<name>A0ABT6TJF5_9BACL</name>
<evidence type="ECO:0000256" key="1">
    <source>
        <dbReference type="ARBA" id="ARBA00008814"/>
    </source>
</evidence>
<dbReference type="PROSITE" id="PS51257">
    <property type="entry name" value="PROKAR_LIPOPROTEIN"/>
    <property type="match status" value="1"/>
</dbReference>
<dbReference type="SUPFAM" id="SSF53807">
    <property type="entry name" value="Helical backbone' metal receptor"/>
    <property type="match status" value="1"/>
</dbReference>
<dbReference type="PANTHER" id="PTHR30535">
    <property type="entry name" value="VITAMIN B12-BINDING PROTEIN"/>
    <property type="match status" value="1"/>
</dbReference>
<sequence>MARVRGPRRRAAWSAFFLAIPLVLAGCGGQPQQAKTEAGAGQGKLVVTDFAGREVALGGVPQRIVTLGNGETDIVYALGGQVAGRPDSEVPLPYEGAEQAARIGTAHEVDLERIALLHPDVVLGNDPMNVKDIPTLEGIGAKMVLTSANSIEEIERQIALIGQLLERSSRADELIAGIEEKRTALASEAEAGRPRALLVYGAPGTFMAALPTSLGGNLLEAAGGYNIASDYPRLQSYPQYAQLNAERIVDSDPEVIFIMTHGNPEEVADSFVAEMRKNEAWNNVAAVRAGRVEVLPAELFGTNPGTRVVEALELLRHKLYAYAAELSDENTAGQGGAS</sequence>
<comment type="similarity">
    <text evidence="1">Belongs to the bacterial solute-binding protein 8 family.</text>
</comment>
<organism evidence="4 5">
    <name type="scientific">Cohnella hashimotonis</name>
    <dbReference type="NCBI Taxonomy" id="2826895"/>
    <lineage>
        <taxon>Bacteria</taxon>
        <taxon>Bacillati</taxon>
        <taxon>Bacillota</taxon>
        <taxon>Bacilli</taxon>
        <taxon>Bacillales</taxon>
        <taxon>Paenibacillaceae</taxon>
        <taxon>Cohnella</taxon>
    </lineage>
</organism>
<protein>
    <submittedName>
        <fullName evidence="4">ABC transporter substrate-binding protein</fullName>
    </submittedName>
</protein>
<feature type="signal peptide" evidence="2">
    <location>
        <begin position="1"/>
        <end position="25"/>
    </location>
</feature>
<evidence type="ECO:0000259" key="3">
    <source>
        <dbReference type="PROSITE" id="PS50983"/>
    </source>
</evidence>
<feature type="chain" id="PRO_5046155345" evidence="2">
    <location>
        <begin position="26"/>
        <end position="338"/>
    </location>
</feature>